<keyword evidence="3" id="KW-1185">Reference proteome</keyword>
<sequence>MKINKGAIMTVESHTAGEPTRIVLSGVPLLKGKNMSEKKEDLLKNYDDFRKLLMHEPRGHNDMFGALLVPPCNPEADFGVIYTESGGCLNMCGHGSIGLATVLVENGMVEVKEPVTEIKLDTPAGLVTAYVDVKNSEVQSVRIKNVPSFLYKENIEVMVPDFGKIKVDISFGGSFFALVDMEQLKTTNEMKNVDFLVDIGMKILNACNEQIKVIHPINEHIKSIDLVEMYEKPNSRHPKNYSNCVVFGMAQFDRSPCGTGTSAKVATLFKRKELKLNEDFVYESIMKTKFIGKVLETTKVKEFDAVIPEIKGNAYITGYANWVLQPTDPFQEGFNPKTHK</sequence>
<dbReference type="FunFam" id="3.10.310.10:FF:000005">
    <property type="entry name" value="Proline racemase"/>
    <property type="match status" value="1"/>
</dbReference>
<dbReference type="KEGG" id="salx:SALLE_v1c02020"/>
<dbReference type="Pfam" id="PF05544">
    <property type="entry name" value="Pro_racemase"/>
    <property type="match status" value="1"/>
</dbReference>
<dbReference type="GO" id="GO:0047580">
    <property type="term" value="F:4-hydroxyproline epimerase activity"/>
    <property type="evidence" value="ECO:0007669"/>
    <property type="project" value="TreeGrafter"/>
</dbReference>
<gene>
    <name evidence="2" type="primary">prdF</name>
    <name evidence="2" type="ORF">SALLE_v1c02020</name>
</gene>
<evidence type="ECO:0000313" key="3">
    <source>
        <dbReference type="Proteomes" id="UP000254792"/>
    </source>
</evidence>
<organism evidence="2 3">
    <name type="scientific">Spiroplasma alleghenense</name>
    <dbReference type="NCBI Taxonomy" id="216931"/>
    <lineage>
        <taxon>Bacteria</taxon>
        <taxon>Bacillati</taxon>
        <taxon>Mycoplasmatota</taxon>
        <taxon>Mollicutes</taxon>
        <taxon>Entomoplasmatales</taxon>
        <taxon>Spiroplasmataceae</taxon>
        <taxon>Spiroplasma</taxon>
    </lineage>
</organism>
<dbReference type="OrthoDB" id="181267at2"/>
<dbReference type="Gene3D" id="3.10.310.10">
    <property type="entry name" value="Diaminopimelate Epimerase, Chain A, domain 1"/>
    <property type="match status" value="2"/>
</dbReference>
<comment type="similarity">
    <text evidence="1">Belongs to the proline racemase family.</text>
</comment>
<dbReference type="InterPro" id="IPR008794">
    <property type="entry name" value="Pro_racemase_fam"/>
</dbReference>
<proteinExistence type="inferred from homology"/>
<reference evidence="2 3" key="1">
    <citation type="submission" date="2018-07" db="EMBL/GenBank/DDBJ databases">
        <title>Complete genome sequence of Spiroplasma alleghenense PLHS-1 (ATCC 51752).</title>
        <authorList>
            <person name="Chou L."/>
            <person name="Lee T.-Y."/>
            <person name="Tsai Y.-M."/>
            <person name="Kuo C.-H."/>
        </authorList>
    </citation>
    <scope>NUCLEOTIDE SEQUENCE [LARGE SCALE GENOMIC DNA]</scope>
    <source>
        <strain evidence="2 3">PLHS-1</strain>
    </source>
</reference>
<dbReference type="RefSeq" id="WP_115557798.1">
    <property type="nucleotide sequence ID" value="NZ_CP031376.1"/>
</dbReference>
<evidence type="ECO:0000313" key="2">
    <source>
        <dbReference type="EMBL" id="AXK50878.1"/>
    </source>
</evidence>
<dbReference type="PANTHER" id="PTHR33442">
    <property type="entry name" value="TRANS-3-HYDROXY-L-PROLINE DEHYDRATASE"/>
    <property type="match status" value="1"/>
</dbReference>
<name>A0A345Z2P9_9MOLU</name>
<dbReference type="EMBL" id="CP031376">
    <property type="protein sequence ID" value="AXK50878.1"/>
    <property type="molecule type" value="Genomic_DNA"/>
</dbReference>
<dbReference type="AlphaFoldDB" id="A0A345Z2P9"/>
<dbReference type="PANTHER" id="PTHR33442:SF5">
    <property type="entry name" value="BIFUNCTIONAL TRANS-3-HYDROXY-L-PROLINE DEHYDRATASE_2-EPIMERASE"/>
    <property type="match status" value="1"/>
</dbReference>
<dbReference type="Proteomes" id="UP000254792">
    <property type="component" value="Chromosome"/>
</dbReference>
<evidence type="ECO:0000256" key="1">
    <source>
        <dbReference type="ARBA" id="ARBA00007529"/>
    </source>
</evidence>
<dbReference type="SFLD" id="SFLDS00028">
    <property type="entry name" value="Proline_Racemase"/>
    <property type="match status" value="1"/>
</dbReference>
<protein>
    <submittedName>
        <fullName evidence="2">Proline racemase</fullName>
    </submittedName>
</protein>
<dbReference type="SUPFAM" id="SSF54506">
    <property type="entry name" value="Diaminopimelate epimerase-like"/>
    <property type="match status" value="1"/>
</dbReference>
<dbReference type="PIRSF" id="PIRSF029792">
    <property type="entry name" value="Pro_racemase"/>
    <property type="match status" value="1"/>
</dbReference>
<accession>A0A345Z2P9</accession>